<evidence type="ECO:0000256" key="8">
    <source>
        <dbReference type="ARBA" id="ARBA00022833"/>
    </source>
</evidence>
<evidence type="ECO:0000256" key="13">
    <source>
        <dbReference type="HAMAP-Rule" id="MF_00041"/>
    </source>
</evidence>
<reference evidence="16 17" key="1">
    <citation type="submission" date="2018-11" db="EMBL/GenBank/DDBJ databases">
        <title>Sequencing the genomes of 1000 actinobacteria strains.</title>
        <authorList>
            <person name="Klenk H.-P."/>
        </authorList>
    </citation>
    <scope>NUCLEOTIDE SEQUENCE [LARGE SCALE GENOMIC DNA]</scope>
    <source>
        <strain evidence="16 17">DSM 14418</strain>
    </source>
</reference>
<sequence length="479" mass="52185">MSLRLYDSATRSVRPFEPVEPGSVGIYLCGATVQGSPHIGHMRSSIAFDVLARWLRRGGLDVTLVRNVTDIDDKILAKSAEAGVPWWAWAYRFEQEFTAAYDALGVARPTYEPRATGHVTEMVELIDRLVERGHAYTGETGNVYFDVRSLPEYGSLTRQTLENLTPTEDGDTEPDKRDPRDFALWKAPRPGEPATAAWPTSYGRGRPGWHLECSAMSQRYLGQTFDIHGGGIDLRFPHHENEQAQSHGAGYGFARYWVHHAWVTIGGEKMSKSLGNSLVVSALLEHTPAVVLRYAIGTVHHRSTVEFSEVTLAEAATAWERFSGFVTRAVEVVGEVPAEEVAALGRAELPAPFVEAMDDDLNLAAAMAVVHEHLRAGNTALAEDDHAAARGAQLSVRGMLDVLGLDPLAQPWRTGAGAAGSAEHEALDALVSTVLAERVEARQAKDWARADALRDQLAAAGIVVEDSNAGARWQLKGKN</sequence>
<dbReference type="Proteomes" id="UP000280726">
    <property type="component" value="Unassembled WGS sequence"/>
</dbReference>
<dbReference type="SMART" id="SM00840">
    <property type="entry name" value="DALR_2"/>
    <property type="match status" value="1"/>
</dbReference>
<feature type="short sequence motif" description="'HIGH' region" evidence="13">
    <location>
        <begin position="31"/>
        <end position="41"/>
    </location>
</feature>
<keyword evidence="6 13" id="KW-0479">Metal-binding</keyword>
<comment type="caution">
    <text evidence="16">The sequence shown here is derived from an EMBL/GenBank/DDBJ whole genome shotgun (WGS) entry which is preliminary data.</text>
</comment>
<dbReference type="SUPFAM" id="SSF52374">
    <property type="entry name" value="Nucleotidylyl transferase"/>
    <property type="match status" value="1"/>
</dbReference>
<evidence type="ECO:0000256" key="14">
    <source>
        <dbReference type="SAM" id="MobiDB-lite"/>
    </source>
</evidence>
<evidence type="ECO:0000313" key="17">
    <source>
        <dbReference type="Proteomes" id="UP000280726"/>
    </source>
</evidence>
<feature type="compositionally biased region" description="Polar residues" evidence="14">
    <location>
        <begin position="157"/>
        <end position="166"/>
    </location>
</feature>
<dbReference type="FunFam" id="3.40.50.620:FF:000068">
    <property type="entry name" value="Cysteine--tRNA ligase"/>
    <property type="match status" value="1"/>
</dbReference>
<comment type="subunit">
    <text evidence="3 13">Monomer.</text>
</comment>
<evidence type="ECO:0000256" key="6">
    <source>
        <dbReference type="ARBA" id="ARBA00022723"/>
    </source>
</evidence>
<name>A0A3N4YZB7_9MICO</name>
<dbReference type="GO" id="GO:0006423">
    <property type="term" value="P:cysteinyl-tRNA aminoacylation"/>
    <property type="evidence" value="ECO:0007669"/>
    <property type="project" value="UniProtKB-UniRule"/>
</dbReference>
<proteinExistence type="inferred from homology"/>
<dbReference type="PANTHER" id="PTHR10890">
    <property type="entry name" value="CYSTEINYL-TRNA SYNTHETASE"/>
    <property type="match status" value="1"/>
</dbReference>
<evidence type="ECO:0000256" key="5">
    <source>
        <dbReference type="ARBA" id="ARBA00022598"/>
    </source>
</evidence>
<dbReference type="GO" id="GO:0005524">
    <property type="term" value="F:ATP binding"/>
    <property type="evidence" value="ECO:0007669"/>
    <property type="project" value="UniProtKB-UniRule"/>
</dbReference>
<comment type="subcellular location">
    <subcellularLocation>
        <location evidence="1 13">Cytoplasm</location>
    </subcellularLocation>
</comment>
<dbReference type="PANTHER" id="PTHR10890:SF30">
    <property type="entry name" value="CYSTEINE--TRNA LIGASE"/>
    <property type="match status" value="1"/>
</dbReference>
<dbReference type="InterPro" id="IPR015803">
    <property type="entry name" value="Cys-tRNA-ligase"/>
</dbReference>
<keyword evidence="7 13" id="KW-0547">Nucleotide-binding</keyword>
<evidence type="ECO:0000256" key="9">
    <source>
        <dbReference type="ARBA" id="ARBA00022840"/>
    </source>
</evidence>
<feature type="binding site" evidence="13">
    <location>
        <position position="213"/>
    </location>
    <ligand>
        <name>Zn(2+)</name>
        <dbReference type="ChEBI" id="CHEBI:29105"/>
    </ligand>
</feature>
<evidence type="ECO:0000256" key="11">
    <source>
        <dbReference type="ARBA" id="ARBA00023146"/>
    </source>
</evidence>
<dbReference type="EC" id="6.1.1.16" evidence="13"/>
<dbReference type="HAMAP" id="MF_00041">
    <property type="entry name" value="Cys_tRNA_synth"/>
    <property type="match status" value="1"/>
</dbReference>
<feature type="binding site" evidence="13">
    <location>
        <position position="29"/>
    </location>
    <ligand>
        <name>Zn(2+)</name>
        <dbReference type="ChEBI" id="CHEBI:29105"/>
    </ligand>
</feature>
<evidence type="ECO:0000313" key="16">
    <source>
        <dbReference type="EMBL" id="RPF26489.1"/>
    </source>
</evidence>
<comment type="similarity">
    <text evidence="2 13">Belongs to the class-I aminoacyl-tRNA synthetase family.</text>
</comment>
<evidence type="ECO:0000256" key="1">
    <source>
        <dbReference type="ARBA" id="ARBA00004496"/>
    </source>
</evidence>
<dbReference type="GO" id="GO:0008270">
    <property type="term" value="F:zinc ion binding"/>
    <property type="evidence" value="ECO:0007669"/>
    <property type="project" value="UniProtKB-UniRule"/>
</dbReference>
<evidence type="ECO:0000256" key="12">
    <source>
        <dbReference type="ARBA" id="ARBA00047398"/>
    </source>
</evidence>
<keyword evidence="9 13" id="KW-0067">ATP-binding</keyword>
<protein>
    <recommendedName>
        <fullName evidence="13">Cysteine--tRNA ligase</fullName>
        <ecNumber evidence="13">6.1.1.16</ecNumber>
    </recommendedName>
    <alternativeName>
        <fullName evidence="13">Cysteinyl-tRNA synthetase</fullName>
        <shortName evidence="13">CysRS</shortName>
    </alternativeName>
</protein>
<feature type="short sequence motif" description="'KMSKS' region" evidence="13">
    <location>
        <begin position="269"/>
        <end position="273"/>
    </location>
</feature>
<dbReference type="InterPro" id="IPR032678">
    <property type="entry name" value="tRNA-synt_1_cat_dom"/>
</dbReference>
<dbReference type="InterPro" id="IPR024909">
    <property type="entry name" value="Cys-tRNA/MSH_ligase"/>
</dbReference>
<dbReference type="InterPro" id="IPR009080">
    <property type="entry name" value="tRNAsynth_Ia_anticodon-bd"/>
</dbReference>
<keyword evidence="8 13" id="KW-0862">Zinc</keyword>
<feature type="binding site" evidence="13">
    <location>
        <position position="242"/>
    </location>
    <ligand>
        <name>Zn(2+)</name>
        <dbReference type="ChEBI" id="CHEBI:29105"/>
    </ligand>
</feature>
<comment type="cofactor">
    <cofactor evidence="13">
        <name>Zn(2+)</name>
        <dbReference type="ChEBI" id="CHEBI:29105"/>
    </cofactor>
    <text evidence="13">Binds 1 zinc ion per subunit.</text>
</comment>
<dbReference type="InterPro" id="IPR015273">
    <property type="entry name" value="Cys-tRNA-synt_Ia_DALR"/>
</dbReference>
<dbReference type="Gene3D" id="3.40.50.620">
    <property type="entry name" value="HUPs"/>
    <property type="match status" value="1"/>
</dbReference>
<keyword evidence="5 13" id="KW-0436">Ligase</keyword>
<feature type="binding site" evidence="13">
    <location>
        <position position="272"/>
    </location>
    <ligand>
        <name>ATP</name>
        <dbReference type="ChEBI" id="CHEBI:30616"/>
    </ligand>
</feature>
<dbReference type="Pfam" id="PF23493">
    <property type="entry name" value="CysS_C"/>
    <property type="match status" value="1"/>
</dbReference>
<evidence type="ECO:0000256" key="4">
    <source>
        <dbReference type="ARBA" id="ARBA00022490"/>
    </source>
</evidence>
<keyword evidence="11 13" id="KW-0030">Aminoacyl-tRNA synthetase</keyword>
<evidence type="ECO:0000256" key="10">
    <source>
        <dbReference type="ARBA" id="ARBA00022917"/>
    </source>
</evidence>
<dbReference type="Gene3D" id="1.20.120.1910">
    <property type="entry name" value="Cysteine-tRNA ligase, C-terminal anti-codon recognition domain"/>
    <property type="match status" value="1"/>
</dbReference>
<dbReference type="SUPFAM" id="SSF47323">
    <property type="entry name" value="Anticodon-binding domain of a subclass of class I aminoacyl-tRNA synthetases"/>
    <property type="match status" value="1"/>
</dbReference>
<accession>A0A3N4YZB7</accession>
<dbReference type="InterPro" id="IPR056411">
    <property type="entry name" value="CysS_C"/>
</dbReference>
<feature type="binding site" evidence="13">
    <location>
        <position position="238"/>
    </location>
    <ligand>
        <name>Zn(2+)</name>
        <dbReference type="ChEBI" id="CHEBI:29105"/>
    </ligand>
</feature>
<feature type="compositionally biased region" description="Basic and acidic residues" evidence="14">
    <location>
        <begin position="173"/>
        <end position="183"/>
    </location>
</feature>
<dbReference type="PRINTS" id="PR00983">
    <property type="entry name" value="TRNASYNTHCYS"/>
</dbReference>
<dbReference type="Pfam" id="PF01406">
    <property type="entry name" value="tRNA-synt_1e"/>
    <property type="match status" value="1"/>
</dbReference>
<comment type="catalytic activity">
    <reaction evidence="12 13">
        <text>tRNA(Cys) + L-cysteine + ATP = L-cysteinyl-tRNA(Cys) + AMP + diphosphate</text>
        <dbReference type="Rhea" id="RHEA:17773"/>
        <dbReference type="Rhea" id="RHEA-COMP:9661"/>
        <dbReference type="Rhea" id="RHEA-COMP:9679"/>
        <dbReference type="ChEBI" id="CHEBI:30616"/>
        <dbReference type="ChEBI" id="CHEBI:33019"/>
        <dbReference type="ChEBI" id="CHEBI:35235"/>
        <dbReference type="ChEBI" id="CHEBI:78442"/>
        <dbReference type="ChEBI" id="CHEBI:78517"/>
        <dbReference type="ChEBI" id="CHEBI:456215"/>
        <dbReference type="EC" id="6.1.1.16"/>
    </reaction>
</comment>
<dbReference type="NCBIfam" id="TIGR00435">
    <property type="entry name" value="cysS"/>
    <property type="match status" value="1"/>
</dbReference>
<feature type="domain" description="Cysteinyl-tRNA synthetase class Ia DALR" evidence="15">
    <location>
        <begin position="352"/>
        <end position="411"/>
    </location>
</feature>
<organism evidence="16 17">
    <name type="scientific">Georgenia muralis</name>
    <dbReference type="NCBI Taxonomy" id="154117"/>
    <lineage>
        <taxon>Bacteria</taxon>
        <taxon>Bacillati</taxon>
        <taxon>Actinomycetota</taxon>
        <taxon>Actinomycetes</taxon>
        <taxon>Micrococcales</taxon>
        <taxon>Bogoriellaceae</taxon>
        <taxon>Georgenia</taxon>
    </lineage>
</organism>
<dbReference type="CDD" id="cd00672">
    <property type="entry name" value="CysRS_core"/>
    <property type="match status" value="1"/>
</dbReference>
<dbReference type="EMBL" id="RKRA01000001">
    <property type="protein sequence ID" value="RPF26489.1"/>
    <property type="molecule type" value="Genomic_DNA"/>
</dbReference>
<evidence type="ECO:0000256" key="7">
    <source>
        <dbReference type="ARBA" id="ARBA00022741"/>
    </source>
</evidence>
<feature type="region of interest" description="Disordered" evidence="14">
    <location>
        <begin position="157"/>
        <end position="201"/>
    </location>
</feature>
<evidence type="ECO:0000256" key="2">
    <source>
        <dbReference type="ARBA" id="ARBA00005594"/>
    </source>
</evidence>
<gene>
    <name evidence="13" type="primary">cysS</name>
    <name evidence="16" type="ORF">EDD32_0932</name>
</gene>
<evidence type="ECO:0000259" key="15">
    <source>
        <dbReference type="SMART" id="SM00840"/>
    </source>
</evidence>
<keyword evidence="17" id="KW-1185">Reference proteome</keyword>
<dbReference type="AlphaFoldDB" id="A0A3N4YZB7"/>
<keyword evidence="4 13" id="KW-0963">Cytoplasm</keyword>
<evidence type="ECO:0000256" key="3">
    <source>
        <dbReference type="ARBA" id="ARBA00011245"/>
    </source>
</evidence>
<dbReference type="Pfam" id="PF09190">
    <property type="entry name" value="DALR_2"/>
    <property type="match status" value="1"/>
</dbReference>
<keyword evidence="10 13" id="KW-0648">Protein biosynthesis</keyword>
<dbReference type="OrthoDB" id="9815130at2"/>
<dbReference type="GO" id="GO:0004817">
    <property type="term" value="F:cysteine-tRNA ligase activity"/>
    <property type="evidence" value="ECO:0007669"/>
    <property type="project" value="UniProtKB-UniRule"/>
</dbReference>
<dbReference type="InterPro" id="IPR014729">
    <property type="entry name" value="Rossmann-like_a/b/a_fold"/>
</dbReference>
<dbReference type="GO" id="GO:0005829">
    <property type="term" value="C:cytosol"/>
    <property type="evidence" value="ECO:0007669"/>
    <property type="project" value="TreeGrafter"/>
</dbReference>
<dbReference type="RefSeq" id="WP_123915140.1">
    <property type="nucleotide sequence ID" value="NZ_RKRA01000001.1"/>
</dbReference>